<protein>
    <submittedName>
        <fullName evidence="1">Uncharacterized protein</fullName>
    </submittedName>
</protein>
<comment type="caution">
    <text evidence="1">The sequence shown here is derived from an EMBL/GenBank/DDBJ whole genome shotgun (WGS) entry which is preliminary data.</text>
</comment>
<evidence type="ECO:0000313" key="2">
    <source>
        <dbReference type="Proteomes" id="UP001160758"/>
    </source>
</evidence>
<sequence>MLPGEEGLTQAFDDFMIQTESGQLDAEATSQGLFSYILTKRQRSEIKKVCNENQWVDPEEKGITLTKDYFEHVLNQRKVKDKVTAKDCSTILASAYSKKSKVAINKPRFKGDRERDQQALIFNAEESIRVGNSNGLYGVAIIEISIKNLSPVTAYHATRPKVTAFGR</sequence>
<dbReference type="Proteomes" id="UP001160758">
    <property type="component" value="Unassembled WGS sequence"/>
</dbReference>
<gene>
    <name evidence="1" type="ORF">N5I07_24500</name>
</gene>
<accession>A0AA42VGQ6</accession>
<evidence type="ECO:0000313" key="1">
    <source>
        <dbReference type="EMBL" id="MDH1900646.1"/>
    </source>
</evidence>
<dbReference type="AlphaFoldDB" id="A0AA42VGQ6"/>
<dbReference type="RefSeq" id="WP_240038692.1">
    <property type="nucleotide sequence ID" value="NZ_JAOCFT010000005.1"/>
</dbReference>
<reference evidence="1" key="1">
    <citation type="submission" date="2022-09" db="EMBL/GenBank/DDBJ databases">
        <title>Intensive care unit water sources are persistently colonized with multi-drug resistant bacteria and are the site of extensive horizontal gene transfer of antibiotic resistance genes.</title>
        <authorList>
            <person name="Diorio-Toth L."/>
        </authorList>
    </citation>
    <scope>NUCLEOTIDE SEQUENCE</scope>
    <source>
        <strain evidence="1">GD03796</strain>
    </source>
</reference>
<proteinExistence type="predicted"/>
<dbReference type="EMBL" id="JAOCFT010000005">
    <property type="protein sequence ID" value="MDH1900646.1"/>
    <property type="molecule type" value="Genomic_DNA"/>
</dbReference>
<name>A0AA42VGQ6_AERCA</name>
<organism evidence="1 2">
    <name type="scientific">Aeromonas caviae</name>
    <name type="common">Aeromonas punctata</name>
    <dbReference type="NCBI Taxonomy" id="648"/>
    <lineage>
        <taxon>Bacteria</taxon>
        <taxon>Pseudomonadati</taxon>
        <taxon>Pseudomonadota</taxon>
        <taxon>Gammaproteobacteria</taxon>
        <taxon>Aeromonadales</taxon>
        <taxon>Aeromonadaceae</taxon>
        <taxon>Aeromonas</taxon>
    </lineage>
</organism>